<evidence type="ECO:0000256" key="1">
    <source>
        <dbReference type="ARBA" id="ARBA00022614"/>
    </source>
</evidence>
<sequence>MGTPLSKDLASLPLAYTKPSGPGEPQRVPRHNPRYPDPTGHLPEQEGAAEGERGGEEGQRSAHPQPPGNLAGVQAIGARRSVSETSALPPTPIRGSSPAPQQTLTFSALPSGSVVGLCHQGILSLSPNIGLLRSITHLQLCCNHLTTLPPEIAYLTSLTTLDLSRNHLRDLPPSLALLPRLSHLHLAHNHLSRFPPALALLPHLEELHLEGNLIPVLPGPIIGAMKALVSLDLSHNPIRWIPVEATRL</sequence>
<feature type="region of interest" description="Disordered" evidence="3">
    <location>
        <begin position="1"/>
        <end position="72"/>
    </location>
</feature>
<dbReference type="PRINTS" id="PR00019">
    <property type="entry name" value="LEURICHRPT"/>
</dbReference>
<dbReference type="SMART" id="SM00369">
    <property type="entry name" value="LRR_TYP"/>
    <property type="match status" value="5"/>
</dbReference>
<dbReference type="GO" id="GO:0005737">
    <property type="term" value="C:cytoplasm"/>
    <property type="evidence" value="ECO:0007669"/>
    <property type="project" value="TreeGrafter"/>
</dbReference>
<keyword evidence="1" id="KW-0433">Leucine-rich repeat</keyword>
<reference evidence="5" key="1">
    <citation type="journal article" date="2018" name="Nat. Microbiol.">
        <title>Leveraging single-cell genomics to expand the fungal tree of life.</title>
        <authorList>
            <person name="Ahrendt S.R."/>
            <person name="Quandt C.A."/>
            <person name="Ciobanu D."/>
            <person name="Clum A."/>
            <person name="Salamov A."/>
            <person name="Andreopoulos B."/>
            <person name="Cheng J.F."/>
            <person name="Woyke T."/>
            <person name="Pelin A."/>
            <person name="Henrissat B."/>
            <person name="Reynolds N.K."/>
            <person name="Benny G.L."/>
            <person name="Smith M.E."/>
            <person name="James T.Y."/>
            <person name="Grigoriev I.V."/>
        </authorList>
    </citation>
    <scope>NUCLEOTIDE SEQUENCE [LARGE SCALE GENOMIC DNA]</scope>
</reference>
<dbReference type="InterPro" id="IPR001611">
    <property type="entry name" value="Leu-rich_rpt"/>
</dbReference>
<dbReference type="SUPFAM" id="SSF52075">
    <property type="entry name" value="Outer arm dynein light chain 1"/>
    <property type="match status" value="1"/>
</dbReference>
<dbReference type="AlphaFoldDB" id="A0A4P9XZ83"/>
<dbReference type="PANTHER" id="PTHR48051:SF1">
    <property type="entry name" value="RAS SUPPRESSOR PROTEIN 1"/>
    <property type="match status" value="1"/>
</dbReference>
<proteinExistence type="predicted"/>
<gene>
    <name evidence="4" type="ORF">BJ684DRAFT_12448</name>
</gene>
<keyword evidence="5" id="KW-1185">Reference proteome</keyword>
<dbReference type="PROSITE" id="PS51450">
    <property type="entry name" value="LRR"/>
    <property type="match status" value="2"/>
</dbReference>
<evidence type="ECO:0000313" key="5">
    <source>
        <dbReference type="Proteomes" id="UP000267251"/>
    </source>
</evidence>
<dbReference type="Pfam" id="PF00560">
    <property type="entry name" value="LRR_1"/>
    <property type="match status" value="1"/>
</dbReference>
<organism evidence="4 5">
    <name type="scientific">Piptocephalis cylindrospora</name>
    <dbReference type="NCBI Taxonomy" id="1907219"/>
    <lineage>
        <taxon>Eukaryota</taxon>
        <taxon>Fungi</taxon>
        <taxon>Fungi incertae sedis</taxon>
        <taxon>Zoopagomycota</taxon>
        <taxon>Zoopagomycotina</taxon>
        <taxon>Zoopagomycetes</taxon>
        <taxon>Zoopagales</taxon>
        <taxon>Piptocephalidaceae</taxon>
        <taxon>Piptocephalis</taxon>
    </lineage>
</organism>
<name>A0A4P9XZ83_9FUNG</name>
<dbReference type="Pfam" id="PF13855">
    <property type="entry name" value="LRR_8"/>
    <property type="match status" value="1"/>
</dbReference>
<keyword evidence="2" id="KW-0677">Repeat</keyword>
<accession>A0A4P9XZ83</accession>
<dbReference type="Gene3D" id="3.80.10.10">
    <property type="entry name" value="Ribonuclease Inhibitor"/>
    <property type="match status" value="1"/>
</dbReference>
<dbReference type="OrthoDB" id="660555at2759"/>
<dbReference type="Proteomes" id="UP000267251">
    <property type="component" value="Unassembled WGS sequence"/>
</dbReference>
<dbReference type="PANTHER" id="PTHR48051">
    <property type="match status" value="1"/>
</dbReference>
<protein>
    <submittedName>
        <fullName evidence="4">Uncharacterized protein</fullName>
    </submittedName>
</protein>
<feature type="compositionally biased region" description="Basic and acidic residues" evidence="3">
    <location>
        <begin position="50"/>
        <end position="60"/>
    </location>
</feature>
<dbReference type="InterPro" id="IPR003591">
    <property type="entry name" value="Leu-rich_rpt_typical-subtyp"/>
</dbReference>
<evidence type="ECO:0000256" key="2">
    <source>
        <dbReference type="ARBA" id="ARBA00022737"/>
    </source>
</evidence>
<evidence type="ECO:0000256" key="3">
    <source>
        <dbReference type="SAM" id="MobiDB-lite"/>
    </source>
</evidence>
<evidence type="ECO:0000313" key="4">
    <source>
        <dbReference type="EMBL" id="RKP11783.1"/>
    </source>
</evidence>
<feature type="non-terminal residue" evidence="4">
    <location>
        <position position="248"/>
    </location>
</feature>
<dbReference type="InterPro" id="IPR050216">
    <property type="entry name" value="LRR_domain-containing"/>
</dbReference>
<dbReference type="InterPro" id="IPR032675">
    <property type="entry name" value="LRR_dom_sf"/>
</dbReference>
<dbReference type="EMBL" id="KZ988658">
    <property type="protein sequence ID" value="RKP11783.1"/>
    <property type="molecule type" value="Genomic_DNA"/>
</dbReference>